<comment type="caution">
    <text evidence="3">The sequence shown here is derived from an EMBL/GenBank/DDBJ whole genome shotgun (WGS) entry which is preliminary data.</text>
</comment>
<feature type="transmembrane region" description="Helical" evidence="2">
    <location>
        <begin position="45"/>
        <end position="68"/>
    </location>
</feature>
<dbReference type="PANTHER" id="PTHR34351:SF1">
    <property type="entry name" value="SLR1927 PROTEIN"/>
    <property type="match status" value="1"/>
</dbReference>
<keyword evidence="4" id="KW-1185">Reference proteome</keyword>
<dbReference type="PANTHER" id="PTHR34351">
    <property type="entry name" value="SLR1927 PROTEIN-RELATED"/>
    <property type="match status" value="1"/>
</dbReference>
<name>A0A2S9K481_9BURK</name>
<accession>A0A2S9K481</accession>
<dbReference type="AlphaFoldDB" id="A0A2S9K481"/>
<evidence type="ECO:0000256" key="2">
    <source>
        <dbReference type="SAM" id="Phobius"/>
    </source>
</evidence>
<evidence type="ECO:0000313" key="4">
    <source>
        <dbReference type="Proteomes" id="UP000238589"/>
    </source>
</evidence>
<dbReference type="OrthoDB" id="5298497at2"/>
<keyword evidence="2" id="KW-0472">Membrane</keyword>
<organism evidence="3 4">
    <name type="scientific">Malikia granosa</name>
    <dbReference type="NCBI Taxonomy" id="263067"/>
    <lineage>
        <taxon>Bacteria</taxon>
        <taxon>Pseudomonadati</taxon>
        <taxon>Pseudomonadota</taxon>
        <taxon>Betaproteobacteria</taxon>
        <taxon>Burkholderiales</taxon>
        <taxon>Comamonadaceae</taxon>
        <taxon>Malikia</taxon>
    </lineage>
</organism>
<dbReference type="RefSeq" id="WP_105748538.1">
    <property type="nucleotide sequence ID" value="NZ_PVLQ01000034.1"/>
</dbReference>
<evidence type="ECO:0000256" key="1">
    <source>
        <dbReference type="SAM" id="MobiDB-lite"/>
    </source>
</evidence>
<feature type="region of interest" description="Disordered" evidence="1">
    <location>
        <begin position="1"/>
        <end position="21"/>
    </location>
</feature>
<evidence type="ECO:0000313" key="3">
    <source>
        <dbReference type="EMBL" id="PRD65185.1"/>
    </source>
</evidence>
<dbReference type="EMBL" id="PVLQ01000034">
    <property type="protein sequence ID" value="PRD65185.1"/>
    <property type="molecule type" value="Genomic_DNA"/>
</dbReference>
<gene>
    <name evidence="3" type="ORF">C6P64_10570</name>
</gene>
<feature type="transmembrane region" description="Helical" evidence="2">
    <location>
        <begin position="74"/>
        <end position="93"/>
    </location>
</feature>
<protein>
    <submittedName>
        <fullName evidence="3">DUF58 domain-containing protein</fullName>
    </submittedName>
</protein>
<keyword evidence="2" id="KW-1133">Transmembrane helix</keyword>
<keyword evidence="2" id="KW-0812">Transmembrane</keyword>
<proteinExistence type="predicted"/>
<sequence>MPTEPRATDPGQPKPRQRPDGRRWQGWWLRRQPASDSLELTQRNLYILPTRAGLMLALTLLVMLVGSINYQLNLGYLLTFLLTGCAVVALHLTHANLNGLRLQLQPGEPVHAGQSARLAVTLHNPGRRSRYGLALGWLEPGMSEHGNPAAVDWSDLPAHSQATRQLRCTMPRRGHHPLPALQIQGRFPLGIFRAWCWWRPAALLLVYPAPENPAPALPPFSGQLEDQPGIDRAGDSDEWEGLRPWRCGDPLKWVAWKKVAQQSASAGAPWTSREFSQPPGGHCWLDPAQTGLADTEARLSRLCAWVLAAEAQGLDYGLRLEQLEIAPDHGPAHRQRCLEALALC</sequence>
<dbReference type="Proteomes" id="UP000238589">
    <property type="component" value="Unassembled WGS sequence"/>
</dbReference>
<reference evidence="3 4" key="1">
    <citation type="submission" date="2018-03" db="EMBL/GenBank/DDBJ databases">
        <title>Comparative genomics illustrates the genes involved in a hyperalkaliphilic mechanisms of Serpentinomonas isolated from highly-alkaline calcium-rich serpentinized springs.</title>
        <authorList>
            <person name="Suzuki S."/>
            <person name="Ishii S."/>
            <person name="Walworth N."/>
            <person name="Bird L."/>
            <person name="Kuenen J.G."/>
            <person name="Nealson K.H."/>
        </authorList>
    </citation>
    <scope>NUCLEOTIDE SEQUENCE [LARGE SCALE GENOMIC DNA]</scope>
    <source>
        <strain evidence="3 4">P1</strain>
    </source>
</reference>